<feature type="domain" description="Saposin B-type" evidence="13">
    <location>
        <begin position="349"/>
        <end position="428"/>
    </location>
</feature>
<evidence type="ECO:0000256" key="1">
    <source>
        <dbReference type="ARBA" id="ARBA00004364"/>
    </source>
</evidence>
<dbReference type="InterPro" id="IPR007856">
    <property type="entry name" value="SapB_1"/>
</dbReference>
<feature type="domain" description="Saposin B-type" evidence="13">
    <location>
        <begin position="1078"/>
        <end position="1140"/>
    </location>
</feature>
<evidence type="ECO:0000256" key="6">
    <source>
        <dbReference type="ARBA" id="ARBA00022737"/>
    </source>
</evidence>
<dbReference type="PRINTS" id="PR01797">
    <property type="entry name" value="SAPOSIN"/>
</dbReference>
<dbReference type="InterPro" id="IPR003119">
    <property type="entry name" value="SAP_A"/>
</dbReference>
<feature type="domain" description="Saposin B-type" evidence="13">
    <location>
        <begin position="436"/>
        <end position="516"/>
    </location>
</feature>
<dbReference type="GO" id="GO:0006665">
    <property type="term" value="P:sphingolipid metabolic process"/>
    <property type="evidence" value="ECO:0007669"/>
    <property type="project" value="InterPro"/>
</dbReference>
<feature type="domain" description="Saposin B-type" evidence="13">
    <location>
        <begin position="58"/>
        <end position="138"/>
    </location>
</feature>
<name>A0A2G8K9Z3_STIJA</name>
<dbReference type="STRING" id="307972.A0A2G8K9Z3"/>
<dbReference type="PANTHER" id="PTHR11480">
    <property type="entry name" value="SAPOSIN-RELATED"/>
    <property type="match status" value="1"/>
</dbReference>
<feature type="domain" description="Saposin B-type" evidence="13">
    <location>
        <begin position="808"/>
        <end position="889"/>
    </location>
</feature>
<evidence type="ECO:0000256" key="4">
    <source>
        <dbReference type="ARBA" id="ARBA00022713"/>
    </source>
</evidence>
<dbReference type="PANTHER" id="PTHR11480:SF3">
    <property type="entry name" value="BCDNA.GH08312"/>
    <property type="match status" value="1"/>
</dbReference>
<comment type="subcellular location">
    <subcellularLocation>
        <location evidence="1">Secreted</location>
        <location evidence="1">Extracellular space</location>
        <location evidence="1">Surface film</location>
    </subcellularLocation>
</comment>
<keyword evidence="6" id="KW-0677">Repeat</keyword>
<evidence type="ECO:0000259" key="14">
    <source>
        <dbReference type="PROSITE" id="PS51110"/>
    </source>
</evidence>
<dbReference type="Gene3D" id="1.10.225.10">
    <property type="entry name" value="Saposin-like"/>
    <property type="match status" value="20"/>
</dbReference>
<evidence type="ECO:0000256" key="9">
    <source>
        <dbReference type="ARBA" id="ARBA00037221"/>
    </source>
</evidence>
<keyword evidence="7" id="KW-1015">Disulfide bond</keyword>
<dbReference type="InterPro" id="IPR051428">
    <property type="entry name" value="Sphingo_Act-Surfact_Prot"/>
</dbReference>
<dbReference type="GO" id="GO:0005764">
    <property type="term" value="C:lysosome"/>
    <property type="evidence" value="ECO:0007669"/>
    <property type="project" value="InterPro"/>
</dbReference>
<evidence type="ECO:0000256" key="5">
    <source>
        <dbReference type="ARBA" id="ARBA00022729"/>
    </source>
</evidence>
<evidence type="ECO:0000256" key="8">
    <source>
        <dbReference type="ARBA" id="ARBA00023180"/>
    </source>
</evidence>
<dbReference type="FunFam" id="1.10.225.10:FF:000002">
    <property type="entry name" value="prosaposin isoform X2"/>
    <property type="match status" value="5"/>
</dbReference>
<protein>
    <recommendedName>
        <fullName evidence="10">Pulmonary surfactant-associated protein B</fullName>
    </recommendedName>
    <alternativeName>
        <fullName evidence="11">Pulmonary surfactant-associated proteolipid SPL(Phe)</fullName>
    </alternativeName>
</protein>
<feature type="domain" description="Saposin B-type" evidence="13">
    <location>
        <begin position="1509"/>
        <end position="1590"/>
    </location>
</feature>
<dbReference type="OrthoDB" id="69496at2759"/>
<dbReference type="SMART" id="SM00162">
    <property type="entry name" value="SAPA"/>
    <property type="match status" value="2"/>
</dbReference>
<sequence>MKLLLLLAVAVTANAATLGSSKCSHGPTYWCGSIKQAKECGAVQYCSDNDWAAIRTKAGEFCNDCEIGVGLLTEQLEKASTEDEIIQIVEKFCTDLGALAEDCRLVVNAYGPEMLKALIEKLQPDQVCALLGFCKPDTSVTDPQEDQSAQIMLQLMDRASSKLLEILGTQLFAGDKMCTDCTNFIGDVKKLLNNATVEAMITGEVKRLCQYLGAYKTECELIVTTLVPQGIGQLVEKINAKQDCSQIGFCKSLHSDEPVPEPPTNDPCSDCKAFMGDVKTILSNSSVQKMIIEDLENFCNDLGSLAPQCQEYVEQYGSLVFSLILQYFDPNMICSSIGFCKSEEMVMASFDVCTECKTYMGDFVQFLNTPSVQQNVMKQVTSICKMLKISDNCDQVVSEYGPLIMKMLLQYLNPESFCKEIGVCASEAIPEALPEPGDLCTDCQSFVKDFDNLLNNYTVQEMLLKDFEVLCKYVPNYSSDCKMYIKQYGALVFEVIAGLINPKTVCTDIGLCNGVRSPRPTLPKLPVEVLKALAPNDVCADCKNLFQDVQNFLSEPDVQKMILGKIELLCNDLGPFGPQCKTYVDQYGPLVFTFLLQYIDPDAICSNVGLCSADLPQSPAKVNADMCADCKAFFTDVSTILNTPQVQQMILQEIESLCNDLGPSISPQCQQYVTEYGPLVINFVLQYLDPTSICGDIGFCTGVNTVRPLAFTAVKTILKMPTVAGDLCTDCKNLVNDADGLLKNATVQKMFLNDLAVVCKYFGGLQSECKDLIMEYGPLLFDYIAAYIDPTTICDDIGLCPAVTVTLKADQCADCKNFFQDVVTILNNPSTQQQILQAIETLCNDLGPSIGPQCQQYVSEYGPLAINFLLQYLDPNMICGEIGFCAALPKQSMSLPSLNGDQCTDCKNFFQDVATLLKNSSVQQMILQEIGMLCNELGPSIGPQCQQYVTEYGPLVFNMLLQYLDPTAICGDIGFCTAVSSPPPLHLNGDQCTDCKNFFQDVSTMLKNTSTQQMILQELETLCNNLGPSIGPQCQQYVSEYGPLVFNFLLQYLDPTAICGDIGFCPAMSEPTKLFQLNADQCTDCKNFFQDVSTILNNPSTQQMIIEDIENLCNSLGPSLGPQCQQYVSEYGSLVINFLLQYLNADQCTDCKNFFQDVVTILNNPSTQQQILQELETLCNDLGPSIGPQCQQYVSEYGPLVINFLLQYLDPASVCSQIGFCSGMNEVISFVELQSALPVSPMNEEPLEEEGAGCEVCKLVVSQIEVYLKDGATEEEITAALEKFCSILPSSLANQCTAFMDQYGPVVLKLLADEMDPDQVCSFLKLCAAEFQQSPKCTLCEYVMQKLETMISKQSTVAEIEAALEKVCSLLPGSISDQCQQFVDQYTPTIINLIVQNVSPQLICRTLGLCKASSESEFQQSPKCTLCEYVIQKLETMISKQSTVAEIEAALEKVCSLLPGSISDQCQQFVDQYTPTIINLIVQNVSPQLICRTLGLCKASSESDVHEQLGPTCVLCQYVMKEVESLLAKESTISDIEAALDKVCSLMPGTLSQQCQQFVDTYTPTIVNLLVQYVPPRLVCVVLRLCMFEEAPAPVLNEGANEFCAICEFAMSELDKILVEPNTEYTKEIIFLITQSVSPKQVCAALTLCTSVDSADEVSQDETLDHIDEQKFEASTECIVCEYAMKELEKQLGKNATEQEIRFALDEVCSLLPGTLQEDCSILINYYTTEVIYQFIRKYPANKICTLLKVCAAVDGELKSVAHVEVERSLRSLSVNLLSRSWNRCSRRILQRKALNSLCSRLPSTVAKDCQMFVDYYTEEIIFILVSQFPPSSLCTSINLCTASEIKGVTEKVEQNTQFCTICEFVAKYLEEDLQKNSTEAEIKKALDLVCSKLPSTVTKECQMFVDYYTEEIIFILVSQFPPSKLCSSLQLCSAVEEIQPQIDEDTSVSCEVCVIAVRSAELYITKNTTEQEIDKCVTFVQQFGNAIPELIVTFGDPDKICKLLDLCPQNVDVKQLMYEKCKTGPEFWCASETNADLCDAVEHCKRHVWN</sequence>
<evidence type="ECO:0000256" key="2">
    <source>
        <dbReference type="ARBA" id="ARBA00022439"/>
    </source>
</evidence>
<keyword evidence="5 12" id="KW-0732">Signal</keyword>
<feature type="chain" id="PRO_5013768858" description="Pulmonary surfactant-associated protein B" evidence="12">
    <location>
        <begin position="16"/>
        <end position="2051"/>
    </location>
</feature>
<evidence type="ECO:0000313" key="16">
    <source>
        <dbReference type="Proteomes" id="UP000230750"/>
    </source>
</evidence>
<dbReference type="GO" id="GO:0007585">
    <property type="term" value="P:respiratory gaseous exchange by respiratory system"/>
    <property type="evidence" value="ECO:0007669"/>
    <property type="project" value="UniProtKB-KW"/>
</dbReference>
<dbReference type="Pfam" id="PF03489">
    <property type="entry name" value="SapB_2"/>
    <property type="match status" value="18"/>
</dbReference>
<feature type="domain" description="Saposin B-type" evidence="13">
    <location>
        <begin position="264"/>
        <end position="344"/>
    </location>
</feature>
<dbReference type="SMART" id="SM00741">
    <property type="entry name" value="SapB"/>
    <property type="match status" value="22"/>
</dbReference>
<feature type="domain" description="Saposin B-type" evidence="13">
    <location>
        <begin position="1674"/>
        <end position="1755"/>
    </location>
</feature>
<evidence type="ECO:0000256" key="7">
    <source>
        <dbReference type="ARBA" id="ARBA00023157"/>
    </source>
</evidence>
<feature type="domain" description="Saposin B-type" evidence="13">
    <location>
        <begin position="1144"/>
        <end position="1225"/>
    </location>
</feature>
<dbReference type="Pfam" id="PF05184">
    <property type="entry name" value="SapB_1"/>
    <property type="match status" value="11"/>
</dbReference>
<keyword evidence="16" id="KW-1185">Reference proteome</keyword>
<dbReference type="InterPro" id="IPR008138">
    <property type="entry name" value="SapB_2"/>
</dbReference>
<feature type="domain" description="Saposin B-type" evidence="13">
    <location>
        <begin position="1793"/>
        <end position="1845"/>
    </location>
</feature>
<feature type="domain" description="Saposin B-type" evidence="13">
    <location>
        <begin position="1250"/>
        <end position="1331"/>
    </location>
</feature>
<dbReference type="InterPro" id="IPR008139">
    <property type="entry name" value="SaposinB_dom"/>
</dbReference>
<comment type="function">
    <text evidence="9">Pulmonary surfactant-associated proteins promote alveolar stability by lowering the surface tension at the air-liquid interface in the peripheral air spaces. SP-B increases the collapse pressure of palmitic acid to nearly 70 millinewtons per meter.</text>
</comment>
<feature type="domain" description="Saposin B-type" evidence="13">
    <location>
        <begin position="174"/>
        <end position="254"/>
    </location>
</feature>
<evidence type="ECO:0000256" key="3">
    <source>
        <dbReference type="ARBA" id="ARBA00022525"/>
    </source>
</evidence>
<evidence type="ECO:0000256" key="10">
    <source>
        <dbReference type="ARBA" id="ARBA00041094"/>
    </source>
</evidence>
<dbReference type="InterPro" id="IPR008373">
    <property type="entry name" value="Saposin"/>
</dbReference>
<keyword evidence="4" id="KW-0305">Gaseous exchange</keyword>
<feature type="domain" description="Saposin B-type" evidence="13">
    <location>
        <begin position="623"/>
        <end position="704"/>
    </location>
</feature>
<feature type="domain" description="Saposin B-type" evidence="13">
    <location>
        <begin position="1333"/>
        <end position="1414"/>
    </location>
</feature>
<feature type="domain" description="Saposin B-type" evidence="13">
    <location>
        <begin position="1420"/>
        <end position="1501"/>
    </location>
</feature>
<feature type="domain" description="Saposin B-type" evidence="13">
    <location>
        <begin position="724"/>
        <end position="804"/>
    </location>
</feature>
<dbReference type="GO" id="GO:0005576">
    <property type="term" value="C:extracellular region"/>
    <property type="evidence" value="ECO:0007669"/>
    <property type="project" value="UniProtKB-SubCell"/>
</dbReference>
<keyword evidence="3" id="KW-0964">Secreted</keyword>
<feature type="domain" description="Saposin B-type" evidence="13">
    <location>
        <begin position="988"/>
        <end position="1069"/>
    </location>
</feature>
<feature type="domain" description="Saposin B-type" evidence="13">
    <location>
        <begin position="535"/>
        <end position="615"/>
    </location>
</feature>
<feature type="domain" description="Saposin B-type" evidence="13">
    <location>
        <begin position="1856"/>
        <end position="1937"/>
    </location>
</feature>
<feature type="domain" description="Saposin B-type" evidence="13">
    <location>
        <begin position="899"/>
        <end position="980"/>
    </location>
</feature>
<dbReference type="Proteomes" id="UP000230750">
    <property type="component" value="Unassembled WGS sequence"/>
</dbReference>
<dbReference type="InterPro" id="IPR011001">
    <property type="entry name" value="Saposin-like"/>
</dbReference>
<evidence type="ECO:0000313" key="15">
    <source>
        <dbReference type="EMBL" id="PIK44812.1"/>
    </source>
</evidence>
<evidence type="ECO:0000256" key="11">
    <source>
        <dbReference type="ARBA" id="ARBA00041785"/>
    </source>
</evidence>
<accession>A0A2G8K9Z3</accession>
<comment type="caution">
    <text evidence="15">The sequence shown here is derived from an EMBL/GenBank/DDBJ whole genome shotgun (WGS) entry which is preliminary data.</text>
</comment>
<dbReference type="EMBL" id="MRZV01000751">
    <property type="protein sequence ID" value="PIK44812.1"/>
    <property type="molecule type" value="Genomic_DNA"/>
</dbReference>
<reference evidence="15 16" key="1">
    <citation type="journal article" date="2017" name="PLoS Biol.">
        <title>The sea cucumber genome provides insights into morphological evolution and visceral regeneration.</title>
        <authorList>
            <person name="Zhang X."/>
            <person name="Sun L."/>
            <person name="Yuan J."/>
            <person name="Sun Y."/>
            <person name="Gao Y."/>
            <person name="Zhang L."/>
            <person name="Li S."/>
            <person name="Dai H."/>
            <person name="Hamel J.F."/>
            <person name="Liu C."/>
            <person name="Yu Y."/>
            <person name="Liu S."/>
            <person name="Lin W."/>
            <person name="Guo K."/>
            <person name="Jin S."/>
            <person name="Xu P."/>
            <person name="Storey K.B."/>
            <person name="Huan P."/>
            <person name="Zhang T."/>
            <person name="Zhou Y."/>
            <person name="Zhang J."/>
            <person name="Lin C."/>
            <person name="Li X."/>
            <person name="Xing L."/>
            <person name="Huo D."/>
            <person name="Sun M."/>
            <person name="Wang L."/>
            <person name="Mercier A."/>
            <person name="Li F."/>
            <person name="Yang H."/>
            <person name="Xiang J."/>
        </authorList>
    </citation>
    <scope>NUCLEOTIDE SEQUENCE [LARGE SCALE GENOMIC DNA]</scope>
    <source>
        <strain evidence="15">Shaxun</strain>
        <tissue evidence="15">Muscle</tissue>
    </source>
</reference>
<feature type="signal peptide" evidence="12">
    <location>
        <begin position="1"/>
        <end position="15"/>
    </location>
</feature>
<gene>
    <name evidence="15" type="ORF">BSL78_18317</name>
</gene>
<dbReference type="GO" id="GO:0016020">
    <property type="term" value="C:membrane"/>
    <property type="evidence" value="ECO:0007669"/>
    <property type="project" value="GOC"/>
</dbReference>
<dbReference type="Pfam" id="PF02199">
    <property type="entry name" value="SapA"/>
    <property type="match status" value="2"/>
</dbReference>
<dbReference type="PROSITE" id="PS50015">
    <property type="entry name" value="SAP_B"/>
    <property type="match status" value="20"/>
</dbReference>
<keyword evidence="8" id="KW-0325">Glycoprotein</keyword>
<proteinExistence type="predicted"/>
<feature type="domain" description="Saposin A-type" evidence="14">
    <location>
        <begin position="16"/>
        <end position="56"/>
    </location>
</feature>
<evidence type="ECO:0000256" key="12">
    <source>
        <dbReference type="SAM" id="SignalP"/>
    </source>
</evidence>
<dbReference type="SUPFAM" id="SSF47862">
    <property type="entry name" value="Saposin"/>
    <property type="match status" value="20"/>
</dbReference>
<organism evidence="15 16">
    <name type="scientific">Stichopus japonicus</name>
    <name type="common">Sea cucumber</name>
    <dbReference type="NCBI Taxonomy" id="307972"/>
    <lineage>
        <taxon>Eukaryota</taxon>
        <taxon>Metazoa</taxon>
        <taxon>Echinodermata</taxon>
        <taxon>Eleutherozoa</taxon>
        <taxon>Echinozoa</taxon>
        <taxon>Holothuroidea</taxon>
        <taxon>Aspidochirotacea</taxon>
        <taxon>Aspidochirotida</taxon>
        <taxon>Stichopodidae</taxon>
        <taxon>Apostichopus</taxon>
    </lineage>
</organism>
<keyword evidence="2" id="KW-0767">Surface film</keyword>
<dbReference type="PROSITE" id="PS51110">
    <property type="entry name" value="SAP_A"/>
    <property type="match status" value="2"/>
</dbReference>
<dbReference type="FunFam" id="1.10.225.10:FF:000008">
    <property type="entry name" value="Pulmonary surfactant-associated protein B"/>
    <property type="match status" value="1"/>
</dbReference>
<evidence type="ECO:0000259" key="13">
    <source>
        <dbReference type="PROSITE" id="PS50015"/>
    </source>
</evidence>
<feature type="domain" description="Saposin A-type" evidence="14">
    <location>
        <begin position="2015"/>
        <end position="2051"/>
    </location>
</feature>